<reference evidence="3" key="1">
    <citation type="journal article" date="2021" name="Nat. Commun.">
        <title>Genomic analyses provide insights into spinach domestication and the genetic basis of agronomic traits.</title>
        <authorList>
            <person name="Cai X."/>
            <person name="Sun X."/>
            <person name="Xu C."/>
            <person name="Sun H."/>
            <person name="Wang X."/>
            <person name="Ge C."/>
            <person name="Zhang Z."/>
            <person name="Wang Q."/>
            <person name="Fei Z."/>
            <person name="Jiao C."/>
            <person name="Wang Q."/>
        </authorList>
    </citation>
    <scope>NUCLEOTIDE SEQUENCE [LARGE SCALE GENOMIC DNA]</scope>
    <source>
        <strain evidence="3">cv. Varoflay</strain>
    </source>
</reference>
<dbReference type="OrthoDB" id="1751543at2759"/>
<gene>
    <name evidence="4" type="primary">LOC110803512</name>
</gene>
<accession>A0A9R0JAZ9</accession>
<proteinExistence type="predicted"/>
<evidence type="ECO:0000256" key="1">
    <source>
        <dbReference type="SAM" id="Coils"/>
    </source>
</evidence>
<dbReference type="AlphaFoldDB" id="A0A9R0JAZ9"/>
<organism evidence="3 4">
    <name type="scientific">Spinacia oleracea</name>
    <name type="common">Spinach</name>
    <dbReference type="NCBI Taxonomy" id="3562"/>
    <lineage>
        <taxon>Eukaryota</taxon>
        <taxon>Viridiplantae</taxon>
        <taxon>Streptophyta</taxon>
        <taxon>Embryophyta</taxon>
        <taxon>Tracheophyta</taxon>
        <taxon>Spermatophyta</taxon>
        <taxon>Magnoliopsida</taxon>
        <taxon>eudicotyledons</taxon>
        <taxon>Gunneridae</taxon>
        <taxon>Pentapetalae</taxon>
        <taxon>Caryophyllales</taxon>
        <taxon>Chenopodiaceae</taxon>
        <taxon>Chenopodioideae</taxon>
        <taxon>Anserineae</taxon>
        <taxon>Spinacia</taxon>
    </lineage>
</organism>
<feature type="coiled-coil region" evidence="1">
    <location>
        <begin position="79"/>
        <end position="106"/>
    </location>
</feature>
<dbReference type="Gene3D" id="2.40.50.140">
    <property type="entry name" value="Nucleic acid-binding proteins"/>
    <property type="match status" value="2"/>
</dbReference>
<dbReference type="GeneID" id="110803512"/>
<dbReference type="RefSeq" id="XP_021864717.1">
    <property type="nucleotide sequence ID" value="XM_022009025.2"/>
</dbReference>
<keyword evidence="1" id="KW-0175">Coiled coil</keyword>
<reference evidence="4" key="2">
    <citation type="submission" date="2025-08" db="UniProtKB">
        <authorList>
            <consortium name="RefSeq"/>
        </authorList>
    </citation>
    <scope>IDENTIFICATION</scope>
    <source>
        <tissue evidence="4">Leaf</tissue>
    </source>
</reference>
<dbReference type="SUPFAM" id="SSF50249">
    <property type="entry name" value="Nucleic acid-binding proteins"/>
    <property type="match status" value="1"/>
</dbReference>
<evidence type="ECO:0000313" key="3">
    <source>
        <dbReference type="Proteomes" id="UP000813463"/>
    </source>
</evidence>
<dbReference type="PANTHER" id="PTHR47165:SF4">
    <property type="entry name" value="OS03G0429900 PROTEIN"/>
    <property type="match status" value="1"/>
</dbReference>
<dbReference type="PANTHER" id="PTHR47165">
    <property type="entry name" value="OS03G0429900 PROTEIN"/>
    <property type="match status" value="1"/>
</dbReference>
<feature type="chain" id="PRO_5040462977" evidence="2">
    <location>
        <begin position="23"/>
        <end position="161"/>
    </location>
</feature>
<dbReference type="KEGG" id="soe:110803512"/>
<dbReference type="Proteomes" id="UP000813463">
    <property type="component" value="Chromosome 2"/>
</dbReference>
<evidence type="ECO:0000256" key="2">
    <source>
        <dbReference type="SAM" id="SignalP"/>
    </source>
</evidence>
<keyword evidence="3" id="KW-1185">Reference proteome</keyword>
<protein>
    <submittedName>
        <fullName evidence="4">Uncharacterized protein</fullName>
    </submittedName>
</protein>
<feature type="signal peptide" evidence="2">
    <location>
        <begin position="1"/>
        <end position="22"/>
    </location>
</feature>
<dbReference type="InterPro" id="IPR012340">
    <property type="entry name" value="NA-bd_OB-fold"/>
</dbReference>
<name>A0A9R0JAZ9_SPIOL</name>
<keyword evidence="2" id="KW-0732">Signal</keyword>
<sequence length="161" mass="18819">MIVSCKQVLFLGLFHFSGVLEGSSPYKGNYQLNSTGGTKIYINLDIPEVQHFKKDMVDVPLQAIVRIEVTQPESLEEAMTKNRKTIKELQHLYMEEEEENKDFKDTYTCVAQISFIHDQEYGWMYTSCNNCKSRVDANQYYNKMSSRPRIPNRQVPNHFHN</sequence>
<evidence type="ECO:0000313" key="4">
    <source>
        <dbReference type="RefSeq" id="XP_021864717.1"/>
    </source>
</evidence>